<dbReference type="CDD" id="cd03390">
    <property type="entry name" value="PAP2_containing_1_like"/>
    <property type="match status" value="1"/>
</dbReference>
<dbReference type="GO" id="GO:0046839">
    <property type="term" value="P:phospholipid dephosphorylation"/>
    <property type="evidence" value="ECO:0007669"/>
    <property type="project" value="TreeGrafter"/>
</dbReference>
<dbReference type="GO" id="GO:0008195">
    <property type="term" value="F:phosphatidate phosphatase activity"/>
    <property type="evidence" value="ECO:0007669"/>
    <property type="project" value="TreeGrafter"/>
</dbReference>
<keyword evidence="4 7" id="KW-1133">Transmembrane helix</keyword>
<keyword evidence="10" id="KW-1185">Reference proteome</keyword>
<evidence type="ECO:0000256" key="2">
    <source>
        <dbReference type="ARBA" id="ARBA00008816"/>
    </source>
</evidence>
<evidence type="ECO:0000256" key="6">
    <source>
        <dbReference type="SAM" id="MobiDB-lite"/>
    </source>
</evidence>
<dbReference type="SMART" id="SM00014">
    <property type="entry name" value="acidPPc"/>
    <property type="match status" value="1"/>
</dbReference>
<evidence type="ECO:0000256" key="3">
    <source>
        <dbReference type="ARBA" id="ARBA00022692"/>
    </source>
</evidence>
<dbReference type="GO" id="GO:0016020">
    <property type="term" value="C:membrane"/>
    <property type="evidence" value="ECO:0007669"/>
    <property type="project" value="UniProtKB-SubCell"/>
</dbReference>
<dbReference type="Gene3D" id="1.20.144.10">
    <property type="entry name" value="Phosphatidic acid phosphatase type 2/haloperoxidase"/>
    <property type="match status" value="1"/>
</dbReference>
<evidence type="ECO:0000256" key="1">
    <source>
        <dbReference type="ARBA" id="ARBA00004141"/>
    </source>
</evidence>
<dbReference type="EMBL" id="CP055898">
    <property type="protein sequence ID" value="QKX53638.1"/>
    <property type="molecule type" value="Genomic_DNA"/>
</dbReference>
<evidence type="ECO:0000256" key="7">
    <source>
        <dbReference type="SAM" id="Phobius"/>
    </source>
</evidence>
<dbReference type="OrthoDB" id="8907274at2759"/>
<feature type="region of interest" description="Disordered" evidence="6">
    <location>
        <begin position="299"/>
        <end position="422"/>
    </location>
</feature>
<protein>
    <recommendedName>
        <fullName evidence="8">Phosphatidic acid phosphatase type 2/haloperoxidase domain-containing protein</fullName>
    </recommendedName>
</protein>
<dbReference type="InterPro" id="IPR043216">
    <property type="entry name" value="PAP-like"/>
</dbReference>
<comment type="subcellular location">
    <subcellularLocation>
        <location evidence="1">Membrane</location>
        <topology evidence="1">Multi-pass membrane protein</topology>
    </subcellularLocation>
</comment>
<evidence type="ECO:0000256" key="4">
    <source>
        <dbReference type="ARBA" id="ARBA00022989"/>
    </source>
</evidence>
<evidence type="ECO:0000256" key="5">
    <source>
        <dbReference type="ARBA" id="ARBA00023136"/>
    </source>
</evidence>
<reference evidence="10" key="1">
    <citation type="submission" date="2020-06" db="EMBL/GenBank/DDBJ databases">
        <title>A chromosome-scale genome assembly of Talaromyces rugulosus W13939.</title>
        <authorList>
            <person name="Wang B."/>
            <person name="Guo L."/>
            <person name="Ye K."/>
            <person name="Wang L."/>
        </authorList>
    </citation>
    <scope>NUCLEOTIDE SEQUENCE [LARGE SCALE GENOMIC DNA]</scope>
    <source>
        <strain evidence="10">W13939</strain>
    </source>
</reference>
<dbReference type="GO" id="GO:0006644">
    <property type="term" value="P:phospholipid metabolic process"/>
    <property type="evidence" value="ECO:0007669"/>
    <property type="project" value="InterPro"/>
</dbReference>
<dbReference type="SUPFAM" id="SSF48317">
    <property type="entry name" value="Acid phosphatase/Vanadium-dependent haloperoxidase"/>
    <property type="match status" value="1"/>
</dbReference>
<comment type="similarity">
    <text evidence="2">Belongs to the PA-phosphatase related phosphoesterase family.</text>
</comment>
<dbReference type="KEGG" id="trg:TRUGW13939_00717"/>
<dbReference type="InterPro" id="IPR036938">
    <property type="entry name" value="PAP2/HPO_sf"/>
</dbReference>
<feature type="transmembrane region" description="Helical" evidence="7">
    <location>
        <begin position="21"/>
        <end position="41"/>
    </location>
</feature>
<dbReference type="PANTHER" id="PTHR10165">
    <property type="entry name" value="LIPID PHOSPHATE PHOSPHATASE"/>
    <property type="match status" value="1"/>
</dbReference>
<dbReference type="InterPro" id="IPR000326">
    <property type="entry name" value="PAP2/HPO"/>
</dbReference>
<dbReference type="Pfam" id="PF01569">
    <property type="entry name" value="PAP2"/>
    <property type="match status" value="1"/>
</dbReference>
<accession>A0A7H8QI27</accession>
<dbReference type="Proteomes" id="UP000509510">
    <property type="component" value="Chromosome I"/>
</dbReference>
<evidence type="ECO:0000313" key="9">
    <source>
        <dbReference type="EMBL" id="QKX53638.1"/>
    </source>
</evidence>
<name>A0A7H8QI27_TALRU</name>
<feature type="transmembrane region" description="Helical" evidence="7">
    <location>
        <begin position="74"/>
        <end position="99"/>
    </location>
</feature>
<feature type="compositionally biased region" description="Basic and acidic residues" evidence="6">
    <location>
        <begin position="317"/>
        <end position="329"/>
    </location>
</feature>
<feature type="transmembrane region" description="Helical" evidence="7">
    <location>
        <begin position="226"/>
        <end position="248"/>
    </location>
</feature>
<proteinExistence type="inferred from homology"/>
<dbReference type="GeneID" id="55988230"/>
<dbReference type="RefSeq" id="XP_035339817.1">
    <property type="nucleotide sequence ID" value="XM_035483924.1"/>
</dbReference>
<feature type="domain" description="Phosphatidic acid phosphatase type 2/haloperoxidase" evidence="8">
    <location>
        <begin position="128"/>
        <end position="272"/>
    </location>
</feature>
<organism evidence="9 10">
    <name type="scientific">Talaromyces rugulosus</name>
    <name type="common">Penicillium rugulosum</name>
    <dbReference type="NCBI Taxonomy" id="121627"/>
    <lineage>
        <taxon>Eukaryota</taxon>
        <taxon>Fungi</taxon>
        <taxon>Dikarya</taxon>
        <taxon>Ascomycota</taxon>
        <taxon>Pezizomycotina</taxon>
        <taxon>Eurotiomycetes</taxon>
        <taxon>Eurotiomycetidae</taxon>
        <taxon>Eurotiales</taxon>
        <taxon>Trichocomaceae</taxon>
        <taxon>Talaromyces</taxon>
        <taxon>Talaromyces sect. Islandici</taxon>
    </lineage>
</organism>
<evidence type="ECO:0000259" key="8">
    <source>
        <dbReference type="SMART" id="SM00014"/>
    </source>
</evidence>
<dbReference type="PANTHER" id="PTHR10165:SF158">
    <property type="entry name" value="PAP2 DOMAIN PROTEIN (AFU_ORTHOLOGUE AFUA_4G08970)"/>
    <property type="match status" value="1"/>
</dbReference>
<evidence type="ECO:0000313" key="10">
    <source>
        <dbReference type="Proteomes" id="UP000509510"/>
    </source>
</evidence>
<sequence>MARLPSKLPVFSKKNLSARVVVSYIFDYVIIIAFAIGFYILDRIEPYHQHFSLDNKSLQYPYAEHERVTIQEALMISILSPIAIIVVYTLLIDGLFSHHKSPSDHTKRRKLTGPYRLKDRLWELNCGILGLLLSQGLAFIITQTLKNACGKPRPDLIDRCQPDVGSQDLPVFGLSNSTICHGDPALIKDGFRSWPSGHSSSSFAGLFYISLYLGGKMHVMDSRGEVWKTIIVMIPTLGAALIAVSRIMDARHHPFDVITGSLLGVAMAWASYRQYFPPLSEPWKKGRAYPIRSWGTEPTRHVPLVPDEDDDAVPLRNTDEEQLNDRQPRMMEQGVVSIDPSTHAAAAPVSVYNRRRDRDTYSSSSSEEDHEGFEMTASQYGRRPAEVDSSYQPYDTGYHSAARPTSPPAVHSGQVRHLAGEL</sequence>
<keyword evidence="3 7" id="KW-0812">Transmembrane</keyword>
<gene>
    <name evidence="9" type="ORF">TRUGW13939_00717</name>
</gene>
<keyword evidence="5 7" id="KW-0472">Membrane</keyword>
<dbReference type="AlphaFoldDB" id="A0A7H8QI27"/>